<feature type="compositionally biased region" description="Pro residues" evidence="1">
    <location>
        <begin position="312"/>
        <end position="327"/>
    </location>
</feature>
<feature type="compositionally biased region" description="Basic and acidic residues" evidence="1">
    <location>
        <begin position="231"/>
        <end position="256"/>
    </location>
</feature>
<reference evidence="4" key="2">
    <citation type="submission" date="2015-01" db="EMBL/GenBank/DDBJ databases">
        <title>Evolutionary Origins and Diversification of the Mycorrhizal Mutualists.</title>
        <authorList>
            <consortium name="DOE Joint Genome Institute"/>
            <consortium name="Mycorrhizal Genomics Consortium"/>
            <person name="Kohler A."/>
            <person name="Kuo A."/>
            <person name="Nagy L.G."/>
            <person name="Floudas D."/>
            <person name="Copeland A."/>
            <person name="Barry K.W."/>
            <person name="Cichocki N."/>
            <person name="Veneault-Fourrey C."/>
            <person name="LaButti K."/>
            <person name="Lindquist E.A."/>
            <person name="Lipzen A."/>
            <person name="Lundell T."/>
            <person name="Morin E."/>
            <person name="Murat C."/>
            <person name="Riley R."/>
            <person name="Ohm R."/>
            <person name="Sun H."/>
            <person name="Tunlid A."/>
            <person name="Henrissat B."/>
            <person name="Grigoriev I.V."/>
            <person name="Hibbett D.S."/>
            <person name="Martin F."/>
        </authorList>
    </citation>
    <scope>NUCLEOTIDE SEQUENCE [LARGE SCALE GENOMIC DNA]</scope>
    <source>
        <strain evidence="4">h7</strain>
    </source>
</reference>
<dbReference type="AlphaFoldDB" id="A0A0C3CAP7"/>
<feature type="region of interest" description="Disordered" evidence="1">
    <location>
        <begin position="190"/>
        <end position="363"/>
    </location>
</feature>
<gene>
    <name evidence="3" type="ORF">M413DRAFT_165832</name>
</gene>
<dbReference type="STRING" id="686832.A0A0C3CAP7"/>
<evidence type="ECO:0000313" key="4">
    <source>
        <dbReference type="Proteomes" id="UP000053424"/>
    </source>
</evidence>
<feature type="compositionally biased region" description="Polar residues" evidence="1">
    <location>
        <begin position="214"/>
        <end position="230"/>
    </location>
</feature>
<dbReference type="HOGENOM" id="CLU_763028_0_0_1"/>
<feature type="region of interest" description="Disordered" evidence="1">
    <location>
        <begin position="97"/>
        <end position="124"/>
    </location>
</feature>
<dbReference type="EMBL" id="KN831782">
    <property type="protein sequence ID" value="KIM40656.1"/>
    <property type="molecule type" value="Genomic_DNA"/>
</dbReference>
<evidence type="ECO:0000256" key="2">
    <source>
        <dbReference type="SAM" id="Phobius"/>
    </source>
</evidence>
<feature type="transmembrane region" description="Helical" evidence="2">
    <location>
        <begin position="148"/>
        <end position="167"/>
    </location>
</feature>
<sequence>MTTICSQVPTLTQVSTVPTATQITTTSESLSSFTTVTTTSIYATSCPVDTTTCFTYLSATSQVTVVQTVTDIVVATIISDGLATVSNTLFGSSCSTISGPAPPSSPTPGGITSPRITPSSVSSTASASAAAAQATGTESEKKFPLGPVIGGAVGGALLIAGLAWLAWKFFHKPPVPKTFSKQDAHNSYYGKEEGCEPQNWGQNNAQPPQQPQPTGTEGQSNTGDTNQNANQKDDYDFDRLPKRAEEKIKEKLDEYLNRPPTSGGGVPAGLAGAAAAAGRPNSGYGPAPSPSPYANAPGHQSQPSYSGSIGGPAPPAPVWSAPSPPPGQYGAPVPGQTTYTQQPPYNPQFPPGQYRGYAPSGPT</sequence>
<feature type="compositionally biased region" description="Low complexity" evidence="1">
    <location>
        <begin position="107"/>
        <end position="124"/>
    </location>
</feature>
<accession>A0A0C3CAP7</accession>
<dbReference type="Proteomes" id="UP000053424">
    <property type="component" value="Unassembled WGS sequence"/>
</dbReference>
<proteinExistence type="predicted"/>
<keyword evidence="2" id="KW-0472">Membrane</keyword>
<feature type="compositionally biased region" description="Low complexity" evidence="1">
    <location>
        <begin position="197"/>
        <end position="207"/>
    </location>
</feature>
<reference evidence="3 4" key="1">
    <citation type="submission" date="2014-04" db="EMBL/GenBank/DDBJ databases">
        <authorList>
            <consortium name="DOE Joint Genome Institute"/>
            <person name="Kuo A."/>
            <person name="Gay G."/>
            <person name="Dore J."/>
            <person name="Kohler A."/>
            <person name="Nagy L.G."/>
            <person name="Floudas D."/>
            <person name="Copeland A."/>
            <person name="Barry K.W."/>
            <person name="Cichocki N."/>
            <person name="Veneault-Fourrey C."/>
            <person name="LaButti K."/>
            <person name="Lindquist E.A."/>
            <person name="Lipzen A."/>
            <person name="Lundell T."/>
            <person name="Morin E."/>
            <person name="Murat C."/>
            <person name="Sun H."/>
            <person name="Tunlid A."/>
            <person name="Henrissat B."/>
            <person name="Grigoriev I.V."/>
            <person name="Hibbett D.S."/>
            <person name="Martin F."/>
            <person name="Nordberg H.P."/>
            <person name="Cantor M.N."/>
            <person name="Hua S.X."/>
        </authorList>
    </citation>
    <scope>NUCLEOTIDE SEQUENCE [LARGE SCALE GENOMIC DNA]</scope>
    <source>
        <strain evidence="4">h7</strain>
    </source>
</reference>
<feature type="compositionally biased region" description="Low complexity" evidence="1">
    <location>
        <begin position="268"/>
        <end position="307"/>
    </location>
</feature>
<keyword evidence="2" id="KW-1133">Transmembrane helix</keyword>
<keyword evidence="2" id="KW-0812">Transmembrane</keyword>
<keyword evidence="4" id="KW-1185">Reference proteome</keyword>
<organism evidence="3 4">
    <name type="scientific">Hebeloma cylindrosporum</name>
    <dbReference type="NCBI Taxonomy" id="76867"/>
    <lineage>
        <taxon>Eukaryota</taxon>
        <taxon>Fungi</taxon>
        <taxon>Dikarya</taxon>
        <taxon>Basidiomycota</taxon>
        <taxon>Agaricomycotina</taxon>
        <taxon>Agaricomycetes</taxon>
        <taxon>Agaricomycetidae</taxon>
        <taxon>Agaricales</taxon>
        <taxon>Agaricineae</taxon>
        <taxon>Hymenogastraceae</taxon>
        <taxon>Hebeloma</taxon>
    </lineage>
</organism>
<name>A0A0C3CAP7_HEBCY</name>
<protein>
    <submittedName>
        <fullName evidence="3">Uncharacterized protein</fullName>
    </submittedName>
</protein>
<evidence type="ECO:0000256" key="1">
    <source>
        <dbReference type="SAM" id="MobiDB-lite"/>
    </source>
</evidence>
<evidence type="ECO:0000313" key="3">
    <source>
        <dbReference type="EMBL" id="KIM40656.1"/>
    </source>
</evidence>